<feature type="domain" description="F-box" evidence="1">
    <location>
        <begin position="7"/>
        <end position="47"/>
    </location>
</feature>
<dbReference type="Gene3D" id="1.20.1280.50">
    <property type="match status" value="1"/>
</dbReference>
<dbReference type="OMA" id="DYKGTQT"/>
<accession>V4NAC9</accession>
<dbReference type="InterPro" id="IPR050232">
    <property type="entry name" value="FBL13/AtMIF1-like"/>
</dbReference>
<dbReference type="SUPFAM" id="SSF81383">
    <property type="entry name" value="F-box domain"/>
    <property type="match status" value="1"/>
</dbReference>
<dbReference type="Gramene" id="ESQ42771">
    <property type="protein sequence ID" value="ESQ42771"/>
    <property type="gene ID" value="EUTSA_v10015734mg"/>
</dbReference>
<dbReference type="STRING" id="72664.V4NAC9"/>
<dbReference type="SUPFAM" id="SSF52058">
    <property type="entry name" value="L domain-like"/>
    <property type="match status" value="1"/>
</dbReference>
<organism evidence="3 4">
    <name type="scientific">Eutrema salsugineum</name>
    <name type="common">Saltwater cress</name>
    <name type="synonym">Sisymbrium salsugineum</name>
    <dbReference type="NCBI Taxonomy" id="72664"/>
    <lineage>
        <taxon>Eukaryota</taxon>
        <taxon>Viridiplantae</taxon>
        <taxon>Streptophyta</taxon>
        <taxon>Embryophyta</taxon>
        <taxon>Tracheophyta</taxon>
        <taxon>Spermatophyta</taxon>
        <taxon>Magnoliopsida</taxon>
        <taxon>eudicotyledons</taxon>
        <taxon>Gunneridae</taxon>
        <taxon>Pentapetalae</taxon>
        <taxon>rosids</taxon>
        <taxon>malvids</taxon>
        <taxon>Brassicales</taxon>
        <taxon>Brassicaceae</taxon>
        <taxon>Eutremeae</taxon>
        <taxon>Eutrema</taxon>
    </lineage>
</organism>
<dbReference type="AlphaFoldDB" id="V4NAC9"/>
<dbReference type="InterPro" id="IPR036047">
    <property type="entry name" value="F-box-like_dom_sf"/>
</dbReference>
<reference evidence="3 4" key="1">
    <citation type="journal article" date="2013" name="Front. Plant Sci.">
        <title>The Reference Genome of the Halophytic Plant Eutrema salsugineum.</title>
        <authorList>
            <person name="Yang R."/>
            <person name="Jarvis D.E."/>
            <person name="Chen H."/>
            <person name="Beilstein M.A."/>
            <person name="Grimwood J."/>
            <person name="Jenkins J."/>
            <person name="Shu S."/>
            <person name="Prochnik S."/>
            <person name="Xin M."/>
            <person name="Ma C."/>
            <person name="Schmutz J."/>
            <person name="Wing R.A."/>
            <person name="Mitchell-Olds T."/>
            <person name="Schumaker K.S."/>
            <person name="Wang X."/>
        </authorList>
    </citation>
    <scope>NUCLEOTIDE SEQUENCE [LARGE SCALE GENOMIC DNA]</scope>
</reference>
<evidence type="ECO:0000313" key="4">
    <source>
        <dbReference type="Proteomes" id="UP000030689"/>
    </source>
</evidence>
<dbReference type="PANTHER" id="PTHR31900">
    <property type="entry name" value="F-BOX/RNI SUPERFAMILY PROTEIN-RELATED"/>
    <property type="match status" value="1"/>
</dbReference>
<feature type="domain" description="FBD" evidence="2">
    <location>
        <begin position="360"/>
        <end position="432"/>
    </location>
</feature>
<dbReference type="Pfam" id="PF24758">
    <property type="entry name" value="LRR_At5g56370"/>
    <property type="match status" value="1"/>
</dbReference>
<dbReference type="Pfam" id="PF08387">
    <property type="entry name" value="FBD"/>
    <property type="match status" value="1"/>
</dbReference>
<dbReference type="Gene3D" id="3.80.10.10">
    <property type="entry name" value="Ribonuclease Inhibitor"/>
    <property type="match status" value="1"/>
</dbReference>
<dbReference type="SMART" id="SM00256">
    <property type="entry name" value="FBOX"/>
    <property type="match status" value="1"/>
</dbReference>
<dbReference type="InterPro" id="IPR006566">
    <property type="entry name" value="FBD"/>
</dbReference>
<dbReference type="InterPro" id="IPR055411">
    <property type="entry name" value="LRR_FXL15/At3g58940/PEG3-like"/>
</dbReference>
<dbReference type="InterPro" id="IPR032675">
    <property type="entry name" value="LRR_dom_sf"/>
</dbReference>
<dbReference type="KEGG" id="eus:EUTSA_v10015734mg"/>
<protein>
    <recommendedName>
        <fullName evidence="5">F-box domain-containing protein</fullName>
    </recommendedName>
</protein>
<proteinExistence type="predicted"/>
<evidence type="ECO:0000259" key="2">
    <source>
        <dbReference type="SMART" id="SM00579"/>
    </source>
</evidence>
<dbReference type="Pfam" id="PF00646">
    <property type="entry name" value="F-box"/>
    <property type="match status" value="1"/>
</dbReference>
<name>V4NAC9_EUTSA</name>
<dbReference type="Proteomes" id="UP000030689">
    <property type="component" value="Unassembled WGS sequence"/>
</dbReference>
<sequence length="432" mass="49247">MDRMSVLSDDLILKILSFVPSKDAVTTTLLSKRWSDLWKHVPKLWYTDPHKDTEHWRASRFVDKFLLLHNKAPVLETLHVSVSRNCPPTDIETWVRIAVSRGLRNLQFHQNRPCDAPIRLPRSLYTCESLVTLRLHHAIIVDVPLKICFPSLKLLVLIAVDFSSDEIFLRLLSGCTVLQKLAMVICSYGNVKKSFTIAVPSLESLLIMDSKSGSQVPGDDVGIVVNAPSLKLLNIANRFQWVCSLVHLPKLVIANIKLRVGNPTKLLGCLTSARHLSLCLKKPQMDSYPIGVFTQLVSLKLCACSSDWLCLILRQTPKLRVLRFQLQVILIPCLQNINERCFSSTGEVQTQWERPSSVPKCLISSLETVEWIDYKGTEAEKKVLMYLLENSRKLKKMAIRPLKSTILEDRYKMLQEVSSMERISSKCRLWFT</sequence>
<keyword evidence="4" id="KW-1185">Reference proteome</keyword>
<dbReference type="InterPro" id="IPR001810">
    <property type="entry name" value="F-box_dom"/>
</dbReference>
<evidence type="ECO:0000313" key="3">
    <source>
        <dbReference type="EMBL" id="ESQ42771.1"/>
    </source>
</evidence>
<dbReference type="OrthoDB" id="612216at2759"/>
<dbReference type="EMBL" id="KI517464">
    <property type="protein sequence ID" value="ESQ42771.1"/>
    <property type="molecule type" value="Genomic_DNA"/>
</dbReference>
<gene>
    <name evidence="3" type="ORF">EUTSA_v10015734mg</name>
</gene>
<dbReference type="SMART" id="SM00579">
    <property type="entry name" value="FBD"/>
    <property type="match status" value="1"/>
</dbReference>
<dbReference type="PANTHER" id="PTHR31900:SF34">
    <property type="entry name" value="EMB|CAB62440.1-RELATED"/>
    <property type="match status" value="1"/>
</dbReference>
<evidence type="ECO:0000259" key="1">
    <source>
        <dbReference type="SMART" id="SM00256"/>
    </source>
</evidence>
<evidence type="ECO:0008006" key="5">
    <source>
        <dbReference type="Google" id="ProtNLM"/>
    </source>
</evidence>